<proteinExistence type="predicted"/>
<feature type="region of interest" description="Disordered" evidence="1">
    <location>
        <begin position="1"/>
        <end position="56"/>
    </location>
</feature>
<sequence>MDPPLLDIEGHRRSSPPADNAGSFPSHEKEHQRSSTKHEPNAWNNEQDASIACFGG</sequence>
<organism evidence="2">
    <name type="scientific">Arundo donax</name>
    <name type="common">Giant reed</name>
    <name type="synonym">Donax arundinaceus</name>
    <dbReference type="NCBI Taxonomy" id="35708"/>
    <lineage>
        <taxon>Eukaryota</taxon>
        <taxon>Viridiplantae</taxon>
        <taxon>Streptophyta</taxon>
        <taxon>Embryophyta</taxon>
        <taxon>Tracheophyta</taxon>
        <taxon>Spermatophyta</taxon>
        <taxon>Magnoliopsida</taxon>
        <taxon>Liliopsida</taxon>
        <taxon>Poales</taxon>
        <taxon>Poaceae</taxon>
        <taxon>PACMAD clade</taxon>
        <taxon>Arundinoideae</taxon>
        <taxon>Arundineae</taxon>
        <taxon>Arundo</taxon>
    </lineage>
</organism>
<evidence type="ECO:0000313" key="2">
    <source>
        <dbReference type="EMBL" id="JAE17560.1"/>
    </source>
</evidence>
<name>A0A0A9FXK4_ARUDO</name>
<accession>A0A0A9FXK4</accession>
<dbReference type="EMBL" id="GBRH01180336">
    <property type="protein sequence ID" value="JAE17560.1"/>
    <property type="molecule type" value="Transcribed_RNA"/>
</dbReference>
<reference evidence="2" key="1">
    <citation type="submission" date="2014-09" db="EMBL/GenBank/DDBJ databases">
        <authorList>
            <person name="Magalhaes I.L.F."/>
            <person name="Oliveira U."/>
            <person name="Santos F.R."/>
            <person name="Vidigal T.H.D.A."/>
            <person name="Brescovit A.D."/>
            <person name="Santos A.J."/>
        </authorList>
    </citation>
    <scope>NUCLEOTIDE SEQUENCE</scope>
    <source>
        <tissue evidence="2">Shoot tissue taken approximately 20 cm above the soil surface</tissue>
    </source>
</reference>
<evidence type="ECO:0000256" key="1">
    <source>
        <dbReference type="SAM" id="MobiDB-lite"/>
    </source>
</evidence>
<feature type="compositionally biased region" description="Basic and acidic residues" evidence="1">
    <location>
        <begin position="26"/>
        <end position="40"/>
    </location>
</feature>
<protein>
    <submittedName>
        <fullName evidence="2">Uncharacterized protein</fullName>
    </submittedName>
</protein>
<reference evidence="2" key="2">
    <citation type="journal article" date="2015" name="Data Brief">
        <title>Shoot transcriptome of the giant reed, Arundo donax.</title>
        <authorList>
            <person name="Barrero R.A."/>
            <person name="Guerrero F.D."/>
            <person name="Moolhuijzen P."/>
            <person name="Goolsby J.A."/>
            <person name="Tidwell J."/>
            <person name="Bellgard S.E."/>
            <person name="Bellgard M.I."/>
        </authorList>
    </citation>
    <scope>NUCLEOTIDE SEQUENCE</scope>
    <source>
        <tissue evidence="2">Shoot tissue taken approximately 20 cm above the soil surface</tissue>
    </source>
</reference>
<dbReference type="AlphaFoldDB" id="A0A0A9FXK4"/>